<reference evidence="1" key="1">
    <citation type="journal article" date="2021" name="Genome Biol. Evol.">
        <title>A High-Quality Reference Genome for a Parasitic Bivalve with Doubly Uniparental Inheritance (Bivalvia: Unionida).</title>
        <authorList>
            <person name="Smith C.H."/>
        </authorList>
    </citation>
    <scope>NUCLEOTIDE SEQUENCE</scope>
    <source>
        <strain evidence="1">CHS0354</strain>
    </source>
</reference>
<keyword evidence="2" id="KW-1185">Reference proteome</keyword>
<dbReference type="AlphaFoldDB" id="A0AAE0VW84"/>
<protein>
    <submittedName>
        <fullName evidence="1">Uncharacterized protein</fullName>
    </submittedName>
</protein>
<reference evidence="1" key="2">
    <citation type="journal article" date="2021" name="Genome Biol. Evol.">
        <title>Developing a high-quality reference genome for a parasitic bivalve with doubly uniparental inheritance (Bivalvia: Unionida).</title>
        <authorList>
            <person name="Smith C.H."/>
        </authorList>
    </citation>
    <scope>NUCLEOTIDE SEQUENCE</scope>
    <source>
        <strain evidence="1">CHS0354</strain>
        <tissue evidence="1">Mantle</tissue>
    </source>
</reference>
<accession>A0AAE0VW84</accession>
<reference evidence="1" key="3">
    <citation type="submission" date="2023-05" db="EMBL/GenBank/DDBJ databases">
        <authorList>
            <person name="Smith C.H."/>
        </authorList>
    </citation>
    <scope>NUCLEOTIDE SEQUENCE</scope>
    <source>
        <strain evidence="1">CHS0354</strain>
        <tissue evidence="1">Mantle</tissue>
    </source>
</reference>
<sequence length="237" mass="27000">MQEPKEEPVVRVLSADEILPNLYLVTPVISENVTLEFRYYESEDVSFSKTVVLDGSYASLGQYPHWCVGNISLCHGGIAVDLWVNFKNVSEDTPEIIVFSTGGHSLYSNGWYLWQKYGHEFEFGIALYGDSWSVNFLLVPGYWCHLFASWKAEEGLRVYVDDALFTNLQAQKRDYEGLEFDPFPYVALGIDVNGRPHTQDSRFLVRKLFIYNQTTPDTRPPTDVESNDANTMSIVAI</sequence>
<evidence type="ECO:0000313" key="2">
    <source>
        <dbReference type="Proteomes" id="UP001195483"/>
    </source>
</evidence>
<dbReference type="InterPro" id="IPR013320">
    <property type="entry name" value="ConA-like_dom_sf"/>
</dbReference>
<evidence type="ECO:0000313" key="1">
    <source>
        <dbReference type="EMBL" id="KAK3592411.1"/>
    </source>
</evidence>
<dbReference type="EMBL" id="JAEAOA010000313">
    <property type="protein sequence ID" value="KAK3592411.1"/>
    <property type="molecule type" value="Genomic_DNA"/>
</dbReference>
<name>A0AAE0VW84_9BIVA</name>
<dbReference type="SUPFAM" id="SSF49899">
    <property type="entry name" value="Concanavalin A-like lectins/glucanases"/>
    <property type="match status" value="1"/>
</dbReference>
<organism evidence="1 2">
    <name type="scientific">Potamilus streckersoni</name>
    <dbReference type="NCBI Taxonomy" id="2493646"/>
    <lineage>
        <taxon>Eukaryota</taxon>
        <taxon>Metazoa</taxon>
        <taxon>Spiralia</taxon>
        <taxon>Lophotrochozoa</taxon>
        <taxon>Mollusca</taxon>
        <taxon>Bivalvia</taxon>
        <taxon>Autobranchia</taxon>
        <taxon>Heteroconchia</taxon>
        <taxon>Palaeoheterodonta</taxon>
        <taxon>Unionida</taxon>
        <taxon>Unionoidea</taxon>
        <taxon>Unionidae</taxon>
        <taxon>Ambleminae</taxon>
        <taxon>Lampsilini</taxon>
        <taxon>Potamilus</taxon>
    </lineage>
</organism>
<proteinExistence type="predicted"/>
<comment type="caution">
    <text evidence="1">The sequence shown here is derived from an EMBL/GenBank/DDBJ whole genome shotgun (WGS) entry which is preliminary data.</text>
</comment>
<dbReference type="Proteomes" id="UP001195483">
    <property type="component" value="Unassembled WGS sequence"/>
</dbReference>
<dbReference type="Pfam" id="PF13385">
    <property type="entry name" value="Laminin_G_3"/>
    <property type="match status" value="1"/>
</dbReference>
<gene>
    <name evidence="1" type="ORF">CHS0354_004035</name>
</gene>
<dbReference type="Gene3D" id="2.60.120.200">
    <property type="match status" value="1"/>
</dbReference>